<feature type="signal peptide" evidence="1">
    <location>
        <begin position="1"/>
        <end position="18"/>
    </location>
</feature>
<dbReference type="InterPro" id="IPR008979">
    <property type="entry name" value="Galactose-bd-like_sf"/>
</dbReference>
<name>F3QWC0_9BACT</name>
<dbReference type="HOGENOM" id="CLU_331166_0_0_10"/>
<gene>
    <name evidence="2" type="ORF">HMPREF9442_02502</name>
</gene>
<accession>F3QWC0</accession>
<dbReference type="Gene3D" id="2.60.120.260">
    <property type="entry name" value="Galactose-binding domain-like"/>
    <property type="match status" value="1"/>
</dbReference>
<dbReference type="CDD" id="cd04080">
    <property type="entry name" value="CBM6_cellulase-like"/>
    <property type="match status" value="1"/>
</dbReference>
<keyword evidence="1" id="KW-0732">Signal</keyword>
<comment type="caution">
    <text evidence="2">The sequence shown here is derived from an EMBL/GenBank/DDBJ whole genome shotgun (WGS) entry which is preliminary data.</text>
</comment>
<dbReference type="AlphaFoldDB" id="F3QWC0"/>
<dbReference type="STRING" id="762982.HMPREF9442_02502"/>
<dbReference type="eggNOG" id="COG5434">
    <property type="taxonomic scope" value="Bacteria"/>
</dbReference>
<dbReference type="InterPro" id="IPR008929">
    <property type="entry name" value="Chondroitin_lyas"/>
</dbReference>
<dbReference type="Gene3D" id="1.50.10.100">
    <property type="entry name" value="Chondroitin AC/alginate lyase"/>
    <property type="match status" value="1"/>
</dbReference>
<reference evidence="2 3" key="1">
    <citation type="submission" date="2011-02" db="EMBL/GenBank/DDBJ databases">
        <authorList>
            <person name="Weinstock G."/>
            <person name="Sodergren E."/>
            <person name="Clifton S."/>
            <person name="Fulton L."/>
            <person name="Fulton B."/>
            <person name="Courtney L."/>
            <person name="Fronick C."/>
            <person name="Harrison M."/>
            <person name="Strong C."/>
            <person name="Farmer C."/>
            <person name="Delahaunty K."/>
            <person name="Markovic C."/>
            <person name="Hall O."/>
            <person name="Minx P."/>
            <person name="Tomlinson C."/>
            <person name="Mitreva M."/>
            <person name="Hou S."/>
            <person name="Chen J."/>
            <person name="Wollam A."/>
            <person name="Pepin K.H."/>
            <person name="Johnson M."/>
            <person name="Bhonagiri V."/>
            <person name="Zhang X."/>
            <person name="Suruliraj S."/>
            <person name="Warren W."/>
            <person name="Chinwalla A."/>
            <person name="Mardis E.R."/>
            <person name="Wilson R.K."/>
        </authorList>
    </citation>
    <scope>NUCLEOTIDE SEQUENCE [LARGE SCALE GENOMIC DNA]</scope>
    <source>
        <strain evidence="2 3">YIT 11841</strain>
    </source>
</reference>
<dbReference type="Proteomes" id="UP000005546">
    <property type="component" value="Unassembled WGS sequence"/>
</dbReference>
<evidence type="ECO:0000256" key="1">
    <source>
        <dbReference type="SAM" id="SignalP"/>
    </source>
</evidence>
<sequence>MKKMILLCVCLAGLNAMGQQRVFKHPGISYTQADIDRMRAMVDVGQEPYYSAFLEFKESRYTTYRDYERPLPVHEGQPVIWDNPNLWLDEFGQVAFHNAMMWKLTDETSYADKAVAVLNRYAPVRSIKPYGTNCLDASKATMLIEAAELLRDYEGWKPEDQQGFKDFLVSPGYSTVEDYYAKYSSSDTLENRVTVYWNIFQGDPGRHGNQGLYGLRTLMAMGIYLDNDTIYERAYRKLLSLSHRQDDLPYPKGPKIPHGVQSHVNDEYYILYDASKITVGEEKDYGYDDELKYWIWENGQCQEASRDQGHIMDGMCNMVDIARTAWNQGDDVFSAYGGRILQGITYAAKYNYGWYNREQMKNKYWPEEELFEPTVENGQFIRRMARCARWEGLKINPWSEGNQTDWTRGKQFHSPGTMWMQYKVRMGLPADSLLWVQRAFDVKKAEDGSMPGGLLDYRTVWMAGDGGTFVDGRHVSGLPALPGTIRAVDYDFYSLAANGEGLTYHDKGTEKCKLYRTDGTVEIETVGDSYVVTGMEDGEWMNYSFTVAKDGYYRIWADAEVSVVGGALYAAVDNGTAVGGELPVGQGFQEHELGVLRLRAGASVLRMTVKGTDNAVRLRSIRVEETARPSEETDYVWNSRDYSTPIGKGEILTDQSDKLLVSNRYASELVPTFTVVGEPMAYHITSDKLYLAIHGVNLNMVAFQEATYRLPGGMDDETKASTSGQAATYSVKGCGAGGDEQLFVWQLDSSANRRIEPLLGDCYAEGVEAYTLKGLCFAVNGESLYKDTRIDDIGFYTLEELMARYGEDLKDTPLTVPRISMECEGSPAVYRIDGTRVPVDTSGPDWRVALPGGIYVVDGKKLVLP</sequence>
<dbReference type="OrthoDB" id="9800955at2"/>
<feature type="chain" id="PRO_5003300972" evidence="1">
    <location>
        <begin position="19"/>
        <end position="865"/>
    </location>
</feature>
<protein>
    <submittedName>
        <fullName evidence="2">Uncharacterized protein</fullName>
    </submittedName>
</protein>
<dbReference type="SUPFAM" id="SSF48230">
    <property type="entry name" value="Chondroitin AC/alginate lyase"/>
    <property type="match status" value="1"/>
</dbReference>
<dbReference type="RefSeq" id="WP_008628483.1">
    <property type="nucleotide sequence ID" value="NZ_GL883869.1"/>
</dbReference>
<evidence type="ECO:0000313" key="2">
    <source>
        <dbReference type="EMBL" id="EGG52144.1"/>
    </source>
</evidence>
<evidence type="ECO:0000313" key="3">
    <source>
        <dbReference type="Proteomes" id="UP000005546"/>
    </source>
</evidence>
<dbReference type="SUPFAM" id="SSF49785">
    <property type="entry name" value="Galactose-binding domain-like"/>
    <property type="match status" value="1"/>
</dbReference>
<keyword evidence="3" id="KW-1185">Reference proteome</keyword>
<organism evidence="2 3">
    <name type="scientific">Paraprevotella xylaniphila YIT 11841</name>
    <dbReference type="NCBI Taxonomy" id="762982"/>
    <lineage>
        <taxon>Bacteria</taxon>
        <taxon>Pseudomonadati</taxon>
        <taxon>Bacteroidota</taxon>
        <taxon>Bacteroidia</taxon>
        <taxon>Bacteroidales</taxon>
        <taxon>Prevotellaceae</taxon>
        <taxon>Paraprevotella</taxon>
    </lineage>
</organism>
<proteinExistence type="predicted"/>
<dbReference type="EMBL" id="AFBR01000071">
    <property type="protein sequence ID" value="EGG52144.1"/>
    <property type="molecule type" value="Genomic_DNA"/>
</dbReference>